<feature type="transmembrane region" description="Helical" evidence="1">
    <location>
        <begin position="121"/>
        <end position="143"/>
    </location>
</feature>
<proteinExistence type="predicted"/>
<reference evidence="3" key="1">
    <citation type="journal article" date="2019" name="Int. J. Syst. Evol. Microbiol.">
        <title>The Global Catalogue of Microorganisms (GCM) 10K type strain sequencing project: providing services to taxonomists for standard genome sequencing and annotation.</title>
        <authorList>
            <consortium name="The Broad Institute Genomics Platform"/>
            <consortium name="The Broad Institute Genome Sequencing Center for Infectious Disease"/>
            <person name="Wu L."/>
            <person name="Ma J."/>
        </authorList>
    </citation>
    <scope>NUCLEOTIDE SEQUENCE [LARGE SCALE GENOMIC DNA]</scope>
    <source>
        <strain evidence="3">CCM 7044</strain>
    </source>
</reference>
<comment type="caution">
    <text evidence="2">The sequence shown here is derived from an EMBL/GenBank/DDBJ whole genome shotgun (WGS) entry which is preliminary data.</text>
</comment>
<dbReference type="Proteomes" id="UP001597479">
    <property type="component" value="Unassembled WGS sequence"/>
</dbReference>
<name>A0ABW5VNN4_9MICO</name>
<feature type="transmembrane region" description="Helical" evidence="1">
    <location>
        <begin position="20"/>
        <end position="41"/>
    </location>
</feature>
<protein>
    <submittedName>
        <fullName evidence="2">Uncharacterized protein</fullName>
    </submittedName>
</protein>
<feature type="transmembrane region" description="Helical" evidence="1">
    <location>
        <begin position="163"/>
        <end position="187"/>
    </location>
</feature>
<evidence type="ECO:0000313" key="2">
    <source>
        <dbReference type="EMBL" id="MFD2792901.1"/>
    </source>
</evidence>
<evidence type="ECO:0000313" key="3">
    <source>
        <dbReference type="Proteomes" id="UP001597479"/>
    </source>
</evidence>
<organism evidence="2 3">
    <name type="scientific">Promicromonospora vindobonensis</name>
    <dbReference type="NCBI Taxonomy" id="195748"/>
    <lineage>
        <taxon>Bacteria</taxon>
        <taxon>Bacillati</taxon>
        <taxon>Actinomycetota</taxon>
        <taxon>Actinomycetes</taxon>
        <taxon>Micrococcales</taxon>
        <taxon>Promicromonosporaceae</taxon>
        <taxon>Promicromonospora</taxon>
    </lineage>
</organism>
<dbReference type="EMBL" id="JBHUOG010000001">
    <property type="protein sequence ID" value="MFD2792901.1"/>
    <property type="molecule type" value="Genomic_DNA"/>
</dbReference>
<sequence length="195" mass="20085">MSGASVEIVIIESRTLPPSIGPRVVAAVPVAVLGVAVLVAADRFRHGEAVLTARLLEHLFSRPTTVPSAEPVFYYESAAGAVPVWSSVLVAGPVSAAWFVGGALLATSLMLLLWRRAPVAGLLVAGLVTITTLGVVSTARTILSVEATARWGETGFGWMMHTVGGPVLMIATLCLCSLLFTPGGLLASARPTGDA</sequence>
<accession>A0ABW5VNN4</accession>
<keyword evidence="3" id="KW-1185">Reference proteome</keyword>
<keyword evidence="1" id="KW-0472">Membrane</keyword>
<keyword evidence="1" id="KW-0812">Transmembrane</keyword>
<evidence type="ECO:0000256" key="1">
    <source>
        <dbReference type="SAM" id="Phobius"/>
    </source>
</evidence>
<keyword evidence="1" id="KW-1133">Transmembrane helix</keyword>
<dbReference type="RefSeq" id="WP_377180741.1">
    <property type="nucleotide sequence ID" value="NZ_JBHUOG010000001.1"/>
</dbReference>
<feature type="transmembrane region" description="Helical" evidence="1">
    <location>
        <begin position="96"/>
        <end position="114"/>
    </location>
</feature>
<gene>
    <name evidence="2" type="ORF">ACFS27_04990</name>
</gene>